<dbReference type="AlphaFoldDB" id="A0A0P9CJM4"/>
<dbReference type="Proteomes" id="UP000050482">
    <property type="component" value="Unassembled WGS sequence"/>
</dbReference>
<keyword evidence="10" id="KW-1185">Reference proteome</keyword>
<keyword evidence="4" id="KW-0309">Germination</keyword>
<reference evidence="9 10" key="1">
    <citation type="submission" date="2015-09" db="EMBL/GenBank/DDBJ databases">
        <title>Draft genome sequence of Alicyclobacillus ferrooxydans DSM 22381.</title>
        <authorList>
            <person name="Hemp J."/>
        </authorList>
    </citation>
    <scope>NUCLEOTIDE SEQUENCE [LARGE SCALE GENOMIC DNA]</scope>
    <source>
        <strain evidence="9 10">TC-34</strain>
    </source>
</reference>
<dbReference type="Gene3D" id="1.20.1740.10">
    <property type="entry name" value="Amino acid/polyamine transporter I"/>
    <property type="match status" value="1"/>
</dbReference>
<feature type="transmembrane region" description="Helical" evidence="8">
    <location>
        <begin position="32"/>
        <end position="54"/>
    </location>
</feature>
<evidence type="ECO:0000313" key="10">
    <source>
        <dbReference type="Proteomes" id="UP000050482"/>
    </source>
</evidence>
<dbReference type="GO" id="GO:0009847">
    <property type="term" value="P:spore germination"/>
    <property type="evidence" value="ECO:0007669"/>
    <property type="project" value="InterPro"/>
</dbReference>
<feature type="transmembrane region" description="Helical" evidence="8">
    <location>
        <begin position="261"/>
        <end position="286"/>
    </location>
</feature>
<sequence length="370" mass="41582">MWKLNQFQAIMLTSSSYMPLTYYFFAGTAVEYSGYYALWTIFSMILIGLLLGWLHHQLNKCFPGLTGGDYHIITFGRFIGKTVAAAYLPVYLMFVGLSIHYYLMTMKPFFPLTPVSALGSAMITVAILGAVRGLEALGRAASIISSLTLFGNLLTMVFIIFSGEHSPHVVYALPPVTPLLNAIYHLFPMYLGFNLVNMLNPYVDKTWYPVLGPAVNSSMLLGNFIMSVHVLGYGAITHLQYPFTYVIQLLRLTGFIIERLGITVVIVATAFTCSFVANHLWCLSVLTSRIFGRPDSEYRTYVIFLAIPTLLVAIIADEEFDHIILNSFLVPTSWITLVVLPLISLVTAKLKHLPHRIDRYKKRYFPTESN</sequence>
<dbReference type="PANTHER" id="PTHR34975">
    <property type="entry name" value="SPORE GERMINATION PROTEIN A2"/>
    <property type="match status" value="1"/>
</dbReference>
<evidence type="ECO:0000256" key="7">
    <source>
        <dbReference type="ARBA" id="ARBA00023136"/>
    </source>
</evidence>
<dbReference type="InterPro" id="IPR004761">
    <property type="entry name" value="Spore_GerAB"/>
</dbReference>
<comment type="subcellular location">
    <subcellularLocation>
        <location evidence="1">Membrane</location>
        <topology evidence="1">Multi-pass membrane protein</topology>
    </subcellularLocation>
</comment>
<feature type="transmembrane region" description="Helical" evidence="8">
    <location>
        <begin position="328"/>
        <end position="348"/>
    </location>
</feature>
<dbReference type="OrthoDB" id="2078716at2"/>
<keyword evidence="5 8" id="KW-0812">Transmembrane</keyword>
<evidence type="ECO:0000313" key="9">
    <source>
        <dbReference type="EMBL" id="KPV45511.1"/>
    </source>
</evidence>
<dbReference type="Pfam" id="PF03845">
    <property type="entry name" value="Spore_permease"/>
    <property type="match status" value="1"/>
</dbReference>
<keyword evidence="3" id="KW-0813">Transport</keyword>
<evidence type="ECO:0000256" key="2">
    <source>
        <dbReference type="ARBA" id="ARBA00007998"/>
    </source>
</evidence>
<protein>
    <submittedName>
        <fullName evidence="9">Uncharacterized protein</fullName>
    </submittedName>
</protein>
<dbReference type="EMBL" id="LJCO01000008">
    <property type="protein sequence ID" value="KPV45511.1"/>
    <property type="molecule type" value="Genomic_DNA"/>
</dbReference>
<evidence type="ECO:0000256" key="1">
    <source>
        <dbReference type="ARBA" id="ARBA00004141"/>
    </source>
</evidence>
<gene>
    <name evidence="9" type="ORF">AN477_00715</name>
</gene>
<comment type="similarity">
    <text evidence="2">Belongs to the amino acid-polyamine-organocation (APC) superfamily. Spore germination protein (SGP) (TC 2.A.3.9) family.</text>
</comment>
<dbReference type="GO" id="GO:0016020">
    <property type="term" value="C:membrane"/>
    <property type="evidence" value="ECO:0007669"/>
    <property type="project" value="UniProtKB-SubCell"/>
</dbReference>
<feature type="transmembrane region" description="Helical" evidence="8">
    <location>
        <begin position="7"/>
        <end position="26"/>
    </location>
</feature>
<evidence type="ECO:0000256" key="8">
    <source>
        <dbReference type="SAM" id="Phobius"/>
    </source>
</evidence>
<feature type="transmembrane region" description="Helical" evidence="8">
    <location>
        <begin position="298"/>
        <end position="316"/>
    </location>
</feature>
<evidence type="ECO:0000256" key="6">
    <source>
        <dbReference type="ARBA" id="ARBA00022989"/>
    </source>
</evidence>
<dbReference type="PATRIC" id="fig|471514.4.peg.118"/>
<feature type="transmembrane region" description="Helical" evidence="8">
    <location>
        <begin position="220"/>
        <end position="241"/>
    </location>
</feature>
<comment type="caution">
    <text evidence="9">The sequence shown here is derived from an EMBL/GenBank/DDBJ whole genome shotgun (WGS) entry which is preliminary data.</text>
</comment>
<dbReference type="RefSeq" id="WP_054967268.1">
    <property type="nucleotide sequence ID" value="NZ_LJCO01000008.1"/>
</dbReference>
<evidence type="ECO:0000256" key="3">
    <source>
        <dbReference type="ARBA" id="ARBA00022448"/>
    </source>
</evidence>
<accession>A0A0P9CJM4</accession>
<name>A0A0P9CJM4_9BACL</name>
<dbReference type="PANTHER" id="PTHR34975:SF2">
    <property type="entry name" value="SPORE GERMINATION PROTEIN A2"/>
    <property type="match status" value="1"/>
</dbReference>
<feature type="transmembrane region" description="Helical" evidence="8">
    <location>
        <begin position="84"/>
        <end position="103"/>
    </location>
</feature>
<keyword evidence="6 8" id="KW-1133">Transmembrane helix</keyword>
<proteinExistence type="inferred from homology"/>
<evidence type="ECO:0000256" key="4">
    <source>
        <dbReference type="ARBA" id="ARBA00022544"/>
    </source>
</evidence>
<feature type="transmembrane region" description="Helical" evidence="8">
    <location>
        <begin position="143"/>
        <end position="162"/>
    </location>
</feature>
<feature type="transmembrane region" description="Helical" evidence="8">
    <location>
        <begin position="109"/>
        <end position="131"/>
    </location>
</feature>
<keyword evidence="7 8" id="KW-0472">Membrane</keyword>
<organism evidence="9 10">
    <name type="scientific">Alicyclobacillus ferrooxydans</name>
    <dbReference type="NCBI Taxonomy" id="471514"/>
    <lineage>
        <taxon>Bacteria</taxon>
        <taxon>Bacillati</taxon>
        <taxon>Bacillota</taxon>
        <taxon>Bacilli</taxon>
        <taxon>Bacillales</taxon>
        <taxon>Alicyclobacillaceae</taxon>
        <taxon>Alicyclobacillus</taxon>
    </lineage>
</organism>
<evidence type="ECO:0000256" key="5">
    <source>
        <dbReference type="ARBA" id="ARBA00022692"/>
    </source>
</evidence>